<dbReference type="Gene3D" id="2.180.10.10">
    <property type="entry name" value="RHS repeat-associated core"/>
    <property type="match status" value="2"/>
</dbReference>
<accession>A0ABT3IIR6</accession>
<dbReference type="RefSeq" id="WP_264729389.1">
    <property type="nucleotide sequence ID" value="NZ_JAPDNR010000001.1"/>
</dbReference>
<name>A0ABT3IIR6_9BACT</name>
<comment type="caution">
    <text evidence="3">The sequence shown here is derived from an EMBL/GenBank/DDBJ whole genome shotgun (WGS) entry which is preliminary data.</text>
</comment>
<reference evidence="3 4" key="1">
    <citation type="submission" date="2022-10" db="EMBL/GenBank/DDBJ databases">
        <title>Chitinophaga nivalis PC15 sp. nov., isolated from Pyeongchang county, South Korea.</title>
        <authorList>
            <person name="Trinh H.N."/>
        </authorList>
    </citation>
    <scope>NUCLEOTIDE SEQUENCE [LARGE SCALE GENOMIC DNA]</scope>
    <source>
        <strain evidence="3 4">PC14</strain>
    </source>
</reference>
<dbReference type="PANTHER" id="PTHR32305">
    <property type="match status" value="1"/>
</dbReference>
<evidence type="ECO:0000256" key="1">
    <source>
        <dbReference type="SAM" id="SignalP"/>
    </source>
</evidence>
<dbReference type="InterPro" id="IPR050708">
    <property type="entry name" value="T6SS_VgrG/RHS"/>
</dbReference>
<keyword evidence="4" id="KW-1185">Reference proteome</keyword>
<dbReference type="InterPro" id="IPR022385">
    <property type="entry name" value="Rhs_assc_core"/>
</dbReference>
<evidence type="ECO:0000313" key="4">
    <source>
        <dbReference type="Proteomes" id="UP001207742"/>
    </source>
</evidence>
<evidence type="ECO:0000259" key="2">
    <source>
        <dbReference type="Pfam" id="PF20041"/>
    </source>
</evidence>
<dbReference type="EMBL" id="JAPDNS010000001">
    <property type="protein sequence ID" value="MCW3483870.1"/>
    <property type="molecule type" value="Genomic_DNA"/>
</dbReference>
<dbReference type="PANTHER" id="PTHR32305:SF15">
    <property type="entry name" value="PROTEIN RHSA-RELATED"/>
    <property type="match status" value="1"/>
</dbReference>
<feature type="domain" description="DUF6443" evidence="2">
    <location>
        <begin position="74"/>
        <end position="189"/>
    </location>
</feature>
<sequence length="1472" mass="162210">MLNNISGRYFNRLLAGLLIMPFTLLAQNKPDQSNKPAATAVPLPAAYATDTSLNRITTWEPVMPTGNIGFVTDPGRAVTEVRQSAVFIDGLGRQVQKVIKQFTSGKKDWVEPTTYDEFGRQPYQYLSYPSVESSGQFKKAAFTEQAQFMSSQYPDEKVYYSQTAFDESPLNNVKKIYAPGNSWAVSGGNKPAERKLEGNVAADAVLSWSFPISGTLPAVTGFFPNGALYKQISISEQGNRILLFKDQEDKLLLKRVEITPGAANDPAGWLSTYYVYDDAGNLRIVIPPKAAAYAIANGNQLPQTIADELCFQYRYDSKNRMISLKVPGTSAVETVYDNRDRIAFTQDGNQRAIGKWMVTFYDVRNRMVLKGLYATTQTRAQLQTAMSSGVATNIAIPAGGGAPAENIAVDNALPALTIASLEPLLCNYYDDYNWQGKAAFHPELLNKPQEGINPYPLRPSSFSPLTTGLLTGTRVKVLGVDKWLYSTVYFDAKGNALQAVSQQLQGGETITTHLYDFSGKLLSIHLLQNNPRSQLTASTEVLTMNEYDHSGRLVKVRKRINNDIAKEKIISYHVYDELGQLTSKKLGFNGTSQLETLDYTYQIRGWLKAINKDYNNGGAGNYFGMELFYDNGFNNKQYDGQLAGVSWRSAGDGQKRAYGYAYDAANRLSKADFTENRSGAWATFADVDFSVRNITYDVNGNLQTMISKGISGATSKDIDNLTYTYDNNGFSNKLIKVDDNAGNNNVGDFTNGTNVDADYSYDANGSMVYDKNKSVEKIEYNYLNLPEKLIVTGKGTVKYIYDAEGNKLRKTVSENGKPDVVTDYTEGIIYQGDSLQLLSTEEGRIRAVYKAGSQTAPELVYDYFIRDHQKNVRMVLTEQTTTNLYMATMESENAGRENLLFSNVDNSRSAKPAGYPTDQTSNKNAFVARLNARQPDKKIGPSLVLRVMAGDTIAIGAKAFYKSTGVSQRPQSTPEDMLLALTQALAAPGTTPGGKGSGQSMSTAFTPDFYNNQYQRLKEKEKNPDVAGRPKAYLNYVIFDDQLKMVEENSGVKQVEAAQDVLQTLEQGKMVVRKSGLLYVYVSNESTEDVYFDNVTVAHIAGSIAEETHYYPFGMTMSGISRNALKGTQYKENTFRYNAGAELNTSLGLDYYETNFRGYDPQIGRFQQVDPMAPYLTDWSPYTFALDNPVNMSDPSGAIPEFKNAKDLIDYLWNHTPDNGYSYWQQGMNGEWTGMAGLITGELYNGPDSYSFTVGAFFGYNSDRTPISQNGLNGAFTRIEIPKADIANIDKKEKVNGTLDNVQLALDGAGFIPGAQTVAGVLNAGIDFYRGNWGSGLLNLASAIPLAGAVAKGAMIAAKLKVGKATMAAVVGITSKMASKSHSVYQAIDATGTVRYVGRTSQRFEVRVAQHYANGKTGLIFGELQTGLTYRQARKLEQQLINKYGMGSNGGQLLNEVNGISEKLWNLFDIYK</sequence>
<organism evidence="3 4">
    <name type="scientific">Chitinophaga nivalis</name>
    <dbReference type="NCBI Taxonomy" id="2991709"/>
    <lineage>
        <taxon>Bacteria</taxon>
        <taxon>Pseudomonadati</taxon>
        <taxon>Bacteroidota</taxon>
        <taxon>Chitinophagia</taxon>
        <taxon>Chitinophagales</taxon>
        <taxon>Chitinophagaceae</taxon>
        <taxon>Chitinophaga</taxon>
    </lineage>
</organism>
<proteinExistence type="predicted"/>
<evidence type="ECO:0000313" key="3">
    <source>
        <dbReference type="EMBL" id="MCW3483870.1"/>
    </source>
</evidence>
<gene>
    <name evidence="3" type="ORF">OL497_08200</name>
</gene>
<feature type="signal peptide" evidence="1">
    <location>
        <begin position="1"/>
        <end position="26"/>
    </location>
</feature>
<dbReference type="CDD" id="cd20745">
    <property type="entry name" value="FIX_RhsA_AHH_HNH-like"/>
    <property type="match status" value="1"/>
</dbReference>
<feature type="chain" id="PRO_5046035613" evidence="1">
    <location>
        <begin position="27"/>
        <end position="1472"/>
    </location>
</feature>
<dbReference type="InterPro" id="IPR045619">
    <property type="entry name" value="DUF6443"/>
</dbReference>
<dbReference type="Pfam" id="PF20041">
    <property type="entry name" value="DUF6443"/>
    <property type="match status" value="1"/>
</dbReference>
<dbReference type="NCBIfam" id="TIGR03696">
    <property type="entry name" value="Rhs_assc_core"/>
    <property type="match status" value="1"/>
</dbReference>
<protein>
    <submittedName>
        <fullName evidence="3">DUF6443 domain-containing protein</fullName>
    </submittedName>
</protein>
<dbReference type="Proteomes" id="UP001207742">
    <property type="component" value="Unassembled WGS sequence"/>
</dbReference>
<keyword evidence="1" id="KW-0732">Signal</keyword>